<dbReference type="AlphaFoldDB" id="A0A1R2CF71"/>
<sequence length="630" mass="72672">MEKLRESLQELEIIDPKEWHNIPQPIVSGIISLKSCVKLQSNFFETLNKQFTDFEGRCNIRILNVQKALAESQDRIRDNDEFLKDTLCQSETQIKEAIDNFQKKITEAQYSFKYDLEGRMDEIKQDNSTVMKKIDSIPSMIQIQTMINNAAEKVKDSVKQDIRDRLFKPEITAINQKIQSVNADYEGKCGILAEKIRNNEEKALENNKNFEDWLNDAMETQRAHSEKIQIMTIEMIKIQKKIEYMDYEKKEFEMKNKESMLLINALKQSCNQEFKRFEINLQNCESSIKNIQQNILDISKSKIQQTTYSPAMPTFASLISPIINYTNPTPSIPSFISPIINYSNPTPSIPIPLTTIPSSSSPSPSPSIPIFPSSFEISPAPVQAIQEIPLDDIYKKINSIKQELITIINEEKDTIIDYLQDQLKHIEIQREKNKSSSEHAIDELKDKLAWLPISLSQLENMTPGEARLFTIEARLRSEENSRIHAFNHLSKLIENCMNQKNPCYDFQDLKDIKPISPVVEIVNNARNSVLRKNSPIGGQNNMEWWKKGQESERKHFSDSGSLIGGKMKFYTPVPEIDEIGDVHSVYKEKRRTKAVPKSWDVETAQIPRIQTAMPSKAKNLKYFPRVNKIY</sequence>
<dbReference type="EMBL" id="MPUH01000171">
    <property type="protein sequence ID" value="OMJ87668.1"/>
    <property type="molecule type" value="Genomic_DNA"/>
</dbReference>
<gene>
    <name evidence="1" type="ORF">SteCoe_10594</name>
</gene>
<comment type="caution">
    <text evidence="1">The sequence shown here is derived from an EMBL/GenBank/DDBJ whole genome shotgun (WGS) entry which is preliminary data.</text>
</comment>
<evidence type="ECO:0000313" key="2">
    <source>
        <dbReference type="Proteomes" id="UP000187209"/>
    </source>
</evidence>
<protein>
    <submittedName>
        <fullName evidence="1">Uncharacterized protein</fullName>
    </submittedName>
</protein>
<proteinExistence type="predicted"/>
<dbReference type="Proteomes" id="UP000187209">
    <property type="component" value="Unassembled WGS sequence"/>
</dbReference>
<dbReference type="OrthoDB" id="325151at2759"/>
<evidence type="ECO:0000313" key="1">
    <source>
        <dbReference type="EMBL" id="OMJ87668.1"/>
    </source>
</evidence>
<name>A0A1R2CF71_9CILI</name>
<keyword evidence="2" id="KW-1185">Reference proteome</keyword>
<accession>A0A1R2CF71</accession>
<organism evidence="1 2">
    <name type="scientific">Stentor coeruleus</name>
    <dbReference type="NCBI Taxonomy" id="5963"/>
    <lineage>
        <taxon>Eukaryota</taxon>
        <taxon>Sar</taxon>
        <taxon>Alveolata</taxon>
        <taxon>Ciliophora</taxon>
        <taxon>Postciliodesmatophora</taxon>
        <taxon>Heterotrichea</taxon>
        <taxon>Heterotrichida</taxon>
        <taxon>Stentoridae</taxon>
        <taxon>Stentor</taxon>
    </lineage>
</organism>
<reference evidence="1 2" key="1">
    <citation type="submission" date="2016-11" db="EMBL/GenBank/DDBJ databases">
        <title>The macronuclear genome of Stentor coeruleus: a giant cell with tiny introns.</title>
        <authorList>
            <person name="Slabodnick M."/>
            <person name="Ruby J.G."/>
            <person name="Reiff S.B."/>
            <person name="Swart E.C."/>
            <person name="Gosai S."/>
            <person name="Prabakaran S."/>
            <person name="Witkowska E."/>
            <person name="Larue G.E."/>
            <person name="Fisher S."/>
            <person name="Freeman R.M."/>
            <person name="Gunawardena J."/>
            <person name="Chu W."/>
            <person name="Stover N.A."/>
            <person name="Gregory B.D."/>
            <person name="Nowacki M."/>
            <person name="Derisi J."/>
            <person name="Roy S.W."/>
            <person name="Marshall W.F."/>
            <person name="Sood P."/>
        </authorList>
    </citation>
    <scope>NUCLEOTIDE SEQUENCE [LARGE SCALE GENOMIC DNA]</scope>
    <source>
        <strain evidence="1">WM001</strain>
    </source>
</reference>